<evidence type="ECO:0000256" key="5">
    <source>
        <dbReference type="ARBA" id="ARBA00038063"/>
    </source>
</evidence>
<feature type="site" description="Stabilizes the basic form of H active site to accept a proton" evidence="7">
    <location>
        <position position="108"/>
    </location>
</feature>
<feature type="binding site" evidence="7">
    <location>
        <position position="83"/>
    </location>
    <ligand>
        <name>tRNA</name>
        <dbReference type="ChEBI" id="CHEBI:17843"/>
    </ligand>
</feature>
<keyword evidence="4 7" id="KW-0694">RNA-binding</keyword>
<gene>
    <name evidence="7" type="primary">pth</name>
    <name evidence="10" type="ORF">RHABOEDO_000628</name>
</gene>
<evidence type="ECO:0000256" key="7">
    <source>
        <dbReference type="HAMAP-Rule" id="MF_00083"/>
    </source>
</evidence>
<dbReference type="PANTHER" id="PTHR17224:SF1">
    <property type="entry name" value="PEPTIDYL-TRNA HYDROLASE"/>
    <property type="match status" value="1"/>
</dbReference>
<comment type="catalytic activity">
    <reaction evidence="7 8">
        <text>an N-acyl-L-alpha-aminoacyl-tRNA + H2O = an N-acyl-L-amino acid + a tRNA + H(+)</text>
        <dbReference type="Rhea" id="RHEA:54448"/>
        <dbReference type="Rhea" id="RHEA-COMP:10123"/>
        <dbReference type="Rhea" id="RHEA-COMP:13883"/>
        <dbReference type="ChEBI" id="CHEBI:15377"/>
        <dbReference type="ChEBI" id="CHEBI:15378"/>
        <dbReference type="ChEBI" id="CHEBI:59874"/>
        <dbReference type="ChEBI" id="CHEBI:78442"/>
        <dbReference type="ChEBI" id="CHEBI:138191"/>
        <dbReference type="EC" id="3.1.1.29"/>
    </reaction>
</comment>
<dbReference type="Pfam" id="PF01195">
    <property type="entry name" value="Pept_tRNA_hydro"/>
    <property type="match status" value="1"/>
</dbReference>
<dbReference type="NCBIfam" id="TIGR00447">
    <property type="entry name" value="pth"/>
    <property type="match status" value="1"/>
</dbReference>
<dbReference type="PROSITE" id="PS01196">
    <property type="entry name" value="PEPT_TRNA_HYDROL_2"/>
    <property type="match status" value="1"/>
</dbReference>
<sequence length="210" mass="23616">MQNANLRRVLTLRETEKHLIVGLGNSGEKYKNTRHNVGFKAIDFFANHHGLVFRESVQICGSLAQGCIQKKQVILLKPMTFMNVSGESIKSCMQCFSIAKEKVLVVCDDITIALGKMRMRMKGSSGGHNGLKSVSLSLVTEEFARLRVGVDFPQLEEDLSDYVLGKFTKEQQKILEKLLPFTTLVLREWIVKGIAPSMQLAHSYPDCKNR</sequence>
<dbReference type="EMBL" id="CP075587">
    <property type="protein sequence ID" value="QYF48464.1"/>
    <property type="molecule type" value="Genomic_DNA"/>
</dbReference>
<evidence type="ECO:0000256" key="2">
    <source>
        <dbReference type="ARBA" id="ARBA00022555"/>
    </source>
</evidence>
<feature type="binding site" evidence="7">
    <location>
        <position position="81"/>
    </location>
    <ligand>
        <name>tRNA</name>
        <dbReference type="ChEBI" id="CHEBI:17843"/>
    </ligand>
</feature>
<comment type="subunit">
    <text evidence="7">Monomer.</text>
</comment>
<evidence type="ECO:0000256" key="6">
    <source>
        <dbReference type="ARBA" id="ARBA00050038"/>
    </source>
</evidence>
<evidence type="ECO:0000313" key="10">
    <source>
        <dbReference type="EMBL" id="QYF48464.1"/>
    </source>
</evidence>
<name>A0ABX8UZR6_9BACT</name>
<dbReference type="InterPro" id="IPR018171">
    <property type="entry name" value="Pept_tRNA_hydro_CS"/>
</dbReference>
<protein>
    <recommendedName>
        <fullName evidence="6 7">Peptidyl-tRNA hydrolase</fullName>
        <shortName evidence="7">Pth</shortName>
        <ecNumber evidence="1 7">3.1.1.29</ecNumber>
    </recommendedName>
</protein>
<evidence type="ECO:0000256" key="1">
    <source>
        <dbReference type="ARBA" id="ARBA00013260"/>
    </source>
</evidence>
<dbReference type="GO" id="GO:0004045">
    <property type="term" value="F:peptidyl-tRNA hydrolase activity"/>
    <property type="evidence" value="ECO:0007669"/>
    <property type="project" value="UniProtKB-EC"/>
</dbReference>
<comment type="subcellular location">
    <subcellularLocation>
        <location evidence="7">Cytoplasm</location>
    </subcellularLocation>
</comment>
<accession>A0ABX8UZR6</accession>
<feature type="binding site" evidence="7">
    <location>
        <position position="129"/>
    </location>
    <ligand>
        <name>tRNA</name>
        <dbReference type="ChEBI" id="CHEBI:17843"/>
    </ligand>
</feature>
<dbReference type="Gene3D" id="3.40.50.1470">
    <property type="entry name" value="Peptidyl-tRNA hydrolase"/>
    <property type="match status" value="1"/>
</dbReference>
<keyword evidence="7" id="KW-0963">Cytoplasm</keyword>
<keyword evidence="11" id="KW-1185">Reference proteome</keyword>
<evidence type="ECO:0000313" key="11">
    <source>
        <dbReference type="Proteomes" id="UP000826014"/>
    </source>
</evidence>
<evidence type="ECO:0000256" key="9">
    <source>
        <dbReference type="RuleBase" id="RU004320"/>
    </source>
</evidence>
<feature type="binding site" evidence="7">
    <location>
        <position position="30"/>
    </location>
    <ligand>
        <name>tRNA</name>
        <dbReference type="ChEBI" id="CHEBI:17843"/>
    </ligand>
</feature>
<dbReference type="PROSITE" id="PS01195">
    <property type="entry name" value="PEPT_TRNA_HYDROL_1"/>
    <property type="match status" value="1"/>
</dbReference>
<organism evidence="10 11">
    <name type="scientific">Candidatus Rhabdochlamydia oedothoracis</name>
    <dbReference type="NCBI Taxonomy" id="2720720"/>
    <lineage>
        <taxon>Bacteria</taxon>
        <taxon>Pseudomonadati</taxon>
        <taxon>Chlamydiota</taxon>
        <taxon>Chlamydiia</taxon>
        <taxon>Parachlamydiales</taxon>
        <taxon>Candidatus Rhabdochlamydiaceae</taxon>
        <taxon>Candidatus Rhabdochlamydia</taxon>
    </lineage>
</organism>
<comment type="similarity">
    <text evidence="5 7 9">Belongs to the PTH family.</text>
</comment>
<dbReference type="Proteomes" id="UP000826014">
    <property type="component" value="Chromosome"/>
</dbReference>
<reference evidence="10 11" key="1">
    <citation type="journal article" date="2022" name="bioRxiv">
        <title>Ecology and evolution of chlamydial symbionts of arthropods.</title>
        <authorList>
            <person name="Halter T."/>
            <person name="Koestlbacher S."/>
            <person name="Collingro A."/>
            <person name="Sixt B.S."/>
            <person name="Toenshoff E.R."/>
            <person name="Hendrickx F."/>
            <person name="Kostanjsek R."/>
            <person name="Horn M."/>
        </authorList>
    </citation>
    <scope>NUCLEOTIDE SEQUENCE [LARGE SCALE GENOMIC DNA]</scope>
    <source>
        <strain evidence="10">W744xW776</strain>
    </source>
</reference>
<feature type="site" description="Discriminates between blocked and unblocked aminoacyl-tRNA" evidence="7">
    <location>
        <position position="25"/>
    </location>
</feature>
<evidence type="ECO:0000256" key="8">
    <source>
        <dbReference type="RuleBase" id="RU000673"/>
    </source>
</evidence>
<dbReference type="InterPro" id="IPR001328">
    <property type="entry name" value="Pept_tRNA_hydro"/>
</dbReference>
<dbReference type="PANTHER" id="PTHR17224">
    <property type="entry name" value="PEPTIDYL-TRNA HYDROLASE"/>
    <property type="match status" value="1"/>
</dbReference>
<keyword evidence="2 7" id="KW-0820">tRNA-binding</keyword>
<comment type="function">
    <text evidence="7">Catalyzes the release of premature peptidyl moieties from peptidyl-tRNA molecules trapped in stalled 50S ribosomal subunits, and thus maintains levels of free tRNAs and 50S ribosomes.</text>
</comment>
<dbReference type="SUPFAM" id="SSF53178">
    <property type="entry name" value="Peptidyl-tRNA hydrolase-like"/>
    <property type="match status" value="1"/>
</dbReference>
<evidence type="ECO:0000256" key="3">
    <source>
        <dbReference type="ARBA" id="ARBA00022801"/>
    </source>
</evidence>
<dbReference type="EC" id="3.1.1.29" evidence="1 7"/>
<dbReference type="InterPro" id="IPR036416">
    <property type="entry name" value="Pept_tRNA_hydro_sf"/>
</dbReference>
<evidence type="ECO:0000256" key="4">
    <source>
        <dbReference type="ARBA" id="ARBA00022884"/>
    </source>
</evidence>
<feature type="active site" description="Proton acceptor" evidence="7">
    <location>
        <position position="35"/>
    </location>
</feature>
<dbReference type="HAMAP" id="MF_00083">
    <property type="entry name" value="Pept_tRNA_hydro_bact"/>
    <property type="match status" value="1"/>
</dbReference>
<dbReference type="CDD" id="cd00462">
    <property type="entry name" value="PTH"/>
    <property type="match status" value="1"/>
</dbReference>
<keyword evidence="3 7" id="KW-0378">Hydrolase</keyword>
<proteinExistence type="inferred from homology"/>
<comment type="function">
    <text evidence="7">Hydrolyzes ribosome-free peptidyl-tRNAs (with 1 or more amino acids incorporated), which drop off the ribosome during protein synthesis, or as a result of ribosome stalling.</text>
</comment>